<evidence type="ECO:0000256" key="14">
    <source>
        <dbReference type="SAM" id="MobiDB-lite"/>
    </source>
</evidence>
<evidence type="ECO:0000256" key="13">
    <source>
        <dbReference type="ARBA" id="ARBA00033189"/>
    </source>
</evidence>
<keyword evidence="8" id="KW-0547">Nucleotide-binding</keyword>
<dbReference type="GO" id="GO:0004826">
    <property type="term" value="F:phenylalanine-tRNA ligase activity"/>
    <property type="evidence" value="ECO:0007669"/>
    <property type="project" value="UniProtKB-EC"/>
</dbReference>
<protein>
    <recommendedName>
        <fullName evidence="4">phenylalanine--tRNA ligase</fullName>
        <ecNumber evidence="4">6.1.1.20</ecNumber>
    </recommendedName>
    <alternativeName>
        <fullName evidence="13">Phenylalanyl-tRNA synthetase beta subunit</fullName>
    </alternativeName>
</protein>
<proteinExistence type="inferred from homology"/>
<dbReference type="Pfam" id="PF03483">
    <property type="entry name" value="B3_4"/>
    <property type="match status" value="1"/>
</dbReference>
<feature type="region of interest" description="Disordered" evidence="14">
    <location>
        <begin position="504"/>
        <end position="524"/>
    </location>
</feature>
<dbReference type="InterPro" id="IPR005146">
    <property type="entry name" value="B3/B4_tRNA-bd"/>
</dbReference>
<gene>
    <name evidence="16" type="ORF">RhiXN_04145</name>
</gene>
<dbReference type="GO" id="GO:0006432">
    <property type="term" value="P:phenylalanyl-tRNA aminoacylation"/>
    <property type="evidence" value="ECO:0007669"/>
    <property type="project" value="InterPro"/>
</dbReference>
<evidence type="ECO:0000259" key="15">
    <source>
        <dbReference type="SMART" id="SM00873"/>
    </source>
</evidence>
<dbReference type="GO" id="GO:0005524">
    <property type="term" value="F:ATP binding"/>
    <property type="evidence" value="ECO:0007669"/>
    <property type="project" value="UniProtKB-KW"/>
</dbReference>
<evidence type="ECO:0000313" key="17">
    <source>
        <dbReference type="Proteomes" id="UP000650533"/>
    </source>
</evidence>
<name>A0A8H8NLY6_9AGAM</name>
<evidence type="ECO:0000256" key="9">
    <source>
        <dbReference type="ARBA" id="ARBA00022840"/>
    </source>
</evidence>
<keyword evidence="5" id="KW-0963">Cytoplasm</keyword>
<evidence type="ECO:0000313" key="16">
    <source>
        <dbReference type="EMBL" id="QRW16144.1"/>
    </source>
</evidence>
<keyword evidence="7" id="KW-0479">Metal-binding</keyword>
<evidence type="ECO:0000256" key="11">
    <source>
        <dbReference type="ARBA" id="ARBA00022917"/>
    </source>
</evidence>
<evidence type="ECO:0000256" key="3">
    <source>
        <dbReference type="ARBA" id="ARBA00007438"/>
    </source>
</evidence>
<dbReference type="Gene3D" id="3.30.56.10">
    <property type="match status" value="1"/>
</dbReference>
<comment type="cofactor">
    <cofactor evidence="1">
        <name>Mg(2+)</name>
        <dbReference type="ChEBI" id="CHEBI:18420"/>
    </cofactor>
</comment>
<evidence type="ECO:0000256" key="8">
    <source>
        <dbReference type="ARBA" id="ARBA00022741"/>
    </source>
</evidence>
<comment type="subcellular location">
    <subcellularLocation>
        <location evidence="2">Cytoplasm</location>
    </subcellularLocation>
</comment>
<dbReference type="Gene3D" id="3.50.40.10">
    <property type="entry name" value="Phenylalanyl-trna Synthetase, Chain B, domain 3"/>
    <property type="match status" value="1"/>
</dbReference>
<evidence type="ECO:0000256" key="7">
    <source>
        <dbReference type="ARBA" id="ARBA00022723"/>
    </source>
</evidence>
<evidence type="ECO:0000256" key="1">
    <source>
        <dbReference type="ARBA" id="ARBA00001946"/>
    </source>
</evidence>
<evidence type="ECO:0000256" key="10">
    <source>
        <dbReference type="ARBA" id="ARBA00022842"/>
    </source>
</evidence>
<dbReference type="SUPFAM" id="SSF55681">
    <property type="entry name" value="Class II aaRS and biotin synthetases"/>
    <property type="match status" value="1"/>
</dbReference>
<dbReference type="Pfam" id="PF17759">
    <property type="entry name" value="tRNA_synthFbeta"/>
    <property type="match status" value="2"/>
</dbReference>
<dbReference type="GeneID" id="67026425"/>
<dbReference type="Pfam" id="PF18262">
    <property type="entry name" value="PhetRS_B1"/>
    <property type="match status" value="1"/>
</dbReference>
<keyword evidence="11" id="KW-0648">Protein biosynthesis</keyword>
<dbReference type="InterPro" id="IPR041616">
    <property type="entry name" value="PheRS_beta_core"/>
</dbReference>
<evidence type="ECO:0000256" key="4">
    <source>
        <dbReference type="ARBA" id="ARBA00012814"/>
    </source>
</evidence>
<dbReference type="AlphaFoldDB" id="A0A8H8NLY6"/>
<dbReference type="KEGG" id="rsx:RhiXN_04145"/>
<dbReference type="PANTHER" id="PTHR10947:SF0">
    <property type="entry name" value="PHENYLALANINE--TRNA LIGASE BETA SUBUNIT"/>
    <property type="match status" value="1"/>
</dbReference>
<dbReference type="InterPro" id="IPR045060">
    <property type="entry name" value="Phe-tRNA-ligase_IIc_bsu"/>
</dbReference>
<dbReference type="RefSeq" id="XP_043176381.1">
    <property type="nucleotide sequence ID" value="XM_043323962.1"/>
</dbReference>
<dbReference type="EC" id="6.1.1.20" evidence="4"/>
<keyword evidence="12 16" id="KW-0030">Aminoacyl-tRNA synthetase</keyword>
<evidence type="ECO:0000256" key="6">
    <source>
        <dbReference type="ARBA" id="ARBA00022598"/>
    </source>
</evidence>
<dbReference type="GO" id="GO:0046872">
    <property type="term" value="F:metal ion binding"/>
    <property type="evidence" value="ECO:0007669"/>
    <property type="project" value="UniProtKB-KW"/>
</dbReference>
<feature type="domain" description="B3/B4 tRNA-binding" evidence="15">
    <location>
        <begin position="107"/>
        <end position="269"/>
    </location>
</feature>
<sequence length="668" mass="74593">MQIYSESPAPYKADLYERLGRVYTTAEFDELCFDFGIELDEIGNQAWSARRASQLKIEIPANRYRPRLRIFLGKEKAPEYKLVSPKGGIDDYLQLLSNPRYGLTAQIRPYFAGAILRNVKFTPRSYASFIDLQDKLHQNIARKRQLVAIGTHDLDTLKPPFTYEALPPDQIKFIALGKAQETRADELVEIYRGEKHLSRYLHIIENSPVYPIIYDSNRTVLSMPPIINSEHSKITLNTRNVFIDLTATDETKLAIVTNEMVAMFSEYCEEPFTVEPVRLILPDGSTKITPDLSLRPMSTTAAYINSFTGLTLTPQELAPMLQRMGLQATATNEPDADLTLLIPPTRPTSSTPAFPAVNTVAQPLEERMCHVRWIEVLPLILCSHDENFAWLNRTDDGKVAVKLANPKTLEYQVVRTSLLPGLLKTIRENRAHPLPIQVFETSDIALKDDTHQRRARNVRRAGAVWCNKSAGFEVVHGLLGRIMSVLEVPRLELVTESVYRLERASRARDGGSRDTTPGEKMLADPTYFPGRAAKIFYRPRKGTETKEPTPLLEDSTVIDTASSKTAESAPLTATPAATTATSKASELLSNIKSTISSVIASPLEPVKTGLKEGSAESTHPPRADGVIEIGSLGILHPSVLEKFEIPYPCSALEFDLAPFVKEERPVWE</sequence>
<dbReference type="InterPro" id="IPR045864">
    <property type="entry name" value="aa-tRNA-synth_II/BPL/LPL"/>
</dbReference>
<keyword evidence="6" id="KW-0436">Ligase</keyword>
<accession>A0A8H8NLY6</accession>
<dbReference type="SMART" id="SM00873">
    <property type="entry name" value="B3_4"/>
    <property type="match status" value="1"/>
</dbReference>
<evidence type="ECO:0000256" key="5">
    <source>
        <dbReference type="ARBA" id="ARBA00022490"/>
    </source>
</evidence>
<keyword evidence="10" id="KW-0460">Magnesium</keyword>
<evidence type="ECO:0000256" key="12">
    <source>
        <dbReference type="ARBA" id="ARBA00023146"/>
    </source>
</evidence>
<dbReference type="InterPro" id="IPR020825">
    <property type="entry name" value="Phe-tRNA_synthase-like_B3/B4"/>
</dbReference>
<dbReference type="Proteomes" id="UP000650533">
    <property type="component" value="Chromosome 1"/>
</dbReference>
<comment type="similarity">
    <text evidence="3">Belongs to the phenylalanyl-tRNA synthetase beta subunit family. Type 2 subfamily.</text>
</comment>
<keyword evidence="9" id="KW-0067">ATP-binding</keyword>
<evidence type="ECO:0000256" key="2">
    <source>
        <dbReference type="ARBA" id="ARBA00004496"/>
    </source>
</evidence>
<dbReference type="PANTHER" id="PTHR10947">
    <property type="entry name" value="PHENYLALANYL-TRNA SYNTHETASE BETA CHAIN AND LEUCINE-RICH REPEAT-CONTAINING PROTEIN 47"/>
    <property type="match status" value="1"/>
</dbReference>
<reference evidence="16" key="1">
    <citation type="submission" date="2020-05" db="EMBL/GenBank/DDBJ databases">
        <title>Evolutionary and genomic comparisons of hybrid uninucleate and nonhybrid Rhizoctonia fungi.</title>
        <authorList>
            <person name="Li C."/>
            <person name="Chen X."/>
        </authorList>
    </citation>
    <scope>NUCLEOTIDE SEQUENCE</scope>
    <source>
        <strain evidence="16">AG-1 IA</strain>
    </source>
</reference>
<organism evidence="16 17">
    <name type="scientific">Rhizoctonia solani</name>
    <dbReference type="NCBI Taxonomy" id="456999"/>
    <lineage>
        <taxon>Eukaryota</taxon>
        <taxon>Fungi</taxon>
        <taxon>Dikarya</taxon>
        <taxon>Basidiomycota</taxon>
        <taxon>Agaricomycotina</taxon>
        <taxon>Agaricomycetes</taxon>
        <taxon>Cantharellales</taxon>
        <taxon>Ceratobasidiaceae</taxon>
        <taxon>Rhizoctonia</taxon>
    </lineage>
</organism>
<dbReference type="InterPro" id="IPR040659">
    <property type="entry name" value="PhetRS_B1"/>
</dbReference>
<dbReference type="EMBL" id="CP059658">
    <property type="protein sequence ID" value="QRW16144.1"/>
    <property type="molecule type" value="Genomic_DNA"/>
</dbReference>
<dbReference type="FunFam" id="3.50.40.10:FF:000002">
    <property type="entry name" value="phenylalanine--tRNA ligase beta subunit"/>
    <property type="match status" value="1"/>
</dbReference>
<dbReference type="GO" id="GO:0003723">
    <property type="term" value="F:RNA binding"/>
    <property type="evidence" value="ECO:0007669"/>
    <property type="project" value="InterPro"/>
</dbReference>
<dbReference type="GO" id="GO:0009328">
    <property type="term" value="C:phenylalanine-tRNA ligase complex"/>
    <property type="evidence" value="ECO:0007669"/>
    <property type="project" value="TreeGrafter"/>
</dbReference>
<dbReference type="Gene3D" id="3.30.930.10">
    <property type="entry name" value="Bira Bifunctional Protein, Domain 2"/>
    <property type="match status" value="1"/>
</dbReference>